<reference evidence="3" key="1">
    <citation type="submission" date="2024-07" db="EMBL/GenBank/DDBJ databases">
        <title>Two chromosome-level genome assemblies of Korean endemic species Abeliophyllum distichum and Forsythia ovata (Oleaceae).</title>
        <authorList>
            <person name="Jang H."/>
        </authorList>
    </citation>
    <scope>NUCLEOTIDE SEQUENCE [LARGE SCALE GENOMIC DNA]</scope>
</reference>
<evidence type="ECO:0000313" key="3">
    <source>
        <dbReference type="Proteomes" id="UP001604336"/>
    </source>
</evidence>
<sequence length="121" mass="13732">MYPSSNIDNPFESFPFDQNPSPKHDDPSPFFNFPSPIFLDHNELPLNQILVSQNQPMVVHNCIAHDYQIETYLDKETTKGSNIDPSNLNENSFESTPNEALTLAKKRSLGPILQKGNWEEG</sequence>
<evidence type="ECO:0000313" key="2">
    <source>
        <dbReference type="EMBL" id="KAL2519141.1"/>
    </source>
</evidence>
<dbReference type="Proteomes" id="UP001604336">
    <property type="component" value="Unassembled WGS sequence"/>
</dbReference>
<dbReference type="AlphaFoldDB" id="A0ABD1U2B6"/>
<organism evidence="2 3">
    <name type="scientific">Abeliophyllum distichum</name>
    <dbReference type="NCBI Taxonomy" id="126358"/>
    <lineage>
        <taxon>Eukaryota</taxon>
        <taxon>Viridiplantae</taxon>
        <taxon>Streptophyta</taxon>
        <taxon>Embryophyta</taxon>
        <taxon>Tracheophyta</taxon>
        <taxon>Spermatophyta</taxon>
        <taxon>Magnoliopsida</taxon>
        <taxon>eudicotyledons</taxon>
        <taxon>Gunneridae</taxon>
        <taxon>Pentapetalae</taxon>
        <taxon>asterids</taxon>
        <taxon>lamiids</taxon>
        <taxon>Lamiales</taxon>
        <taxon>Oleaceae</taxon>
        <taxon>Forsythieae</taxon>
        <taxon>Abeliophyllum</taxon>
    </lineage>
</organism>
<keyword evidence="3" id="KW-1185">Reference proteome</keyword>
<feature type="region of interest" description="Disordered" evidence="1">
    <location>
        <begin position="1"/>
        <end position="31"/>
    </location>
</feature>
<protein>
    <submittedName>
        <fullName evidence="2">Transcription factor TCP12</fullName>
    </submittedName>
</protein>
<comment type="caution">
    <text evidence="2">The sequence shown here is derived from an EMBL/GenBank/DDBJ whole genome shotgun (WGS) entry which is preliminary data.</text>
</comment>
<dbReference type="EMBL" id="JBFOLK010000004">
    <property type="protein sequence ID" value="KAL2519141.1"/>
    <property type="molecule type" value="Genomic_DNA"/>
</dbReference>
<accession>A0ABD1U2B6</accession>
<proteinExistence type="predicted"/>
<name>A0ABD1U2B6_9LAMI</name>
<evidence type="ECO:0000256" key="1">
    <source>
        <dbReference type="SAM" id="MobiDB-lite"/>
    </source>
</evidence>
<gene>
    <name evidence="2" type="ORF">Adt_15388</name>
</gene>